<dbReference type="AlphaFoldDB" id="I3UCJ9"/>
<dbReference type="InterPro" id="IPR001753">
    <property type="entry name" value="Enoyl-CoA_hydra/iso"/>
</dbReference>
<dbReference type="STRING" id="1036672.TKWG_13055"/>
<dbReference type="CDD" id="cd06558">
    <property type="entry name" value="crotonase-like"/>
    <property type="match status" value="1"/>
</dbReference>
<dbReference type="GO" id="GO:0004300">
    <property type="term" value="F:enoyl-CoA hydratase activity"/>
    <property type="evidence" value="ECO:0007669"/>
    <property type="project" value="UniProtKB-EC"/>
</dbReference>
<reference evidence="2 3" key="1">
    <citation type="journal article" date="2011" name="J. Bacteriol.">
        <title>Whole-genome shotgun sequencing of the sulfur-oxidizing chemoautotroph Tetrathiobacter kashmirensis.</title>
        <authorList>
            <person name="Ghosh W."/>
            <person name="George A."/>
            <person name="Agarwal A."/>
            <person name="Raj P."/>
            <person name="Alam M."/>
            <person name="Pyne P."/>
            <person name="Das Gupta S.K."/>
        </authorList>
    </citation>
    <scope>NUCLEOTIDE SEQUENCE [LARGE SCALE GENOMIC DNA]</scope>
    <source>
        <strain evidence="2 3">WT001</strain>
    </source>
</reference>
<name>I3UCJ9_ADVKW</name>
<dbReference type="HOGENOM" id="CLU_009834_7_3_4"/>
<dbReference type="KEGG" id="aka:TKWG_13055"/>
<organism evidence="2 3">
    <name type="scientific">Advenella kashmirensis (strain DSM 17095 / LMG 22695 / WT001)</name>
    <name type="common">Tetrathiobacter kashmirensis</name>
    <dbReference type="NCBI Taxonomy" id="1036672"/>
    <lineage>
        <taxon>Bacteria</taxon>
        <taxon>Pseudomonadati</taxon>
        <taxon>Pseudomonadota</taxon>
        <taxon>Betaproteobacteria</taxon>
        <taxon>Burkholderiales</taxon>
        <taxon>Alcaligenaceae</taxon>
    </lineage>
</organism>
<evidence type="ECO:0000313" key="3">
    <source>
        <dbReference type="Proteomes" id="UP000005267"/>
    </source>
</evidence>
<keyword evidence="2" id="KW-0456">Lyase</keyword>
<keyword evidence="3" id="KW-1185">Reference proteome</keyword>
<dbReference type="Pfam" id="PF00378">
    <property type="entry name" value="ECH_1"/>
    <property type="match status" value="1"/>
</dbReference>
<evidence type="ECO:0000256" key="1">
    <source>
        <dbReference type="ARBA" id="ARBA00005254"/>
    </source>
</evidence>
<evidence type="ECO:0000313" key="2">
    <source>
        <dbReference type="EMBL" id="AFK62737.1"/>
    </source>
</evidence>
<sequence>MKNCEKEMTTATEYAHASFAIDEQGIGTLCIKNAGTLNILGTPVVTSLLDAFSDLKNNQNLRVLILRGDADKAFIAGADIKEMATFDKGQAITFIDLLRQLCEAVRLLPVPVIARIPGWTLGGGLELALACDLRICADNANLGMPEVKVGIPSIIHAALLPRLIGGARASWLLLTGEVVNGRQALDMGLVDAAVPLADLDTHIMQVAAGLAQCGPQVLAQQKRLLREWQNEPLQTSIQNSVREFGDAFETGEPQKYMGQFVKDKQKSKSA</sequence>
<dbReference type="EC" id="4.2.1.17" evidence="2"/>
<dbReference type="PANTHER" id="PTHR11941:SF171">
    <property type="entry name" value="SD19268P"/>
    <property type="match status" value="1"/>
</dbReference>
<protein>
    <submittedName>
        <fullName evidence="2">Enoyl-CoA hydratase</fullName>
        <ecNumber evidence="2">4.2.1.17</ecNumber>
    </submittedName>
</protein>
<reference evidence="3" key="2">
    <citation type="journal article" date="2013" name="PLoS ONE">
        <title>Genome implosion elicits host-confinement in Alcaligenaceae: evidence from the comparative genomics of Tetrathiobacter kashmirensis, a pathogen in the making.</title>
        <authorList>
            <person name="Ghosh W."/>
            <person name="Alam M."/>
            <person name="Roy C."/>
            <person name="Pyne P."/>
            <person name="George A."/>
            <person name="Chakraborty R."/>
            <person name="Majumder S."/>
            <person name="Agarwal A."/>
            <person name="Chakraborty S."/>
            <person name="Majumdar S."/>
            <person name="Gupta S.K."/>
        </authorList>
    </citation>
    <scope>NUCLEOTIDE SEQUENCE [LARGE SCALE GENOMIC DNA]</scope>
    <source>
        <strain evidence="3">WT001</strain>
    </source>
</reference>
<accession>I3UCJ9</accession>
<gene>
    <name evidence="2" type="ordered locus">TKWG_13055</name>
</gene>
<dbReference type="Gene3D" id="3.90.226.10">
    <property type="entry name" value="2-enoyl-CoA Hydratase, Chain A, domain 1"/>
    <property type="match status" value="1"/>
</dbReference>
<comment type="similarity">
    <text evidence="1">Belongs to the enoyl-CoA hydratase/isomerase family.</text>
</comment>
<dbReference type="InterPro" id="IPR029045">
    <property type="entry name" value="ClpP/crotonase-like_dom_sf"/>
</dbReference>
<dbReference type="NCBIfam" id="NF004795">
    <property type="entry name" value="PRK06143.1"/>
    <property type="match status" value="1"/>
</dbReference>
<dbReference type="PANTHER" id="PTHR11941">
    <property type="entry name" value="ENOYL-COA HYDRATASE-RELATED"/>
    <property type="match status" value="1"/>
</dbReference>
<dbReference type="GO" id="GO:0006635">
    <property type="term" value="P:fatty acid beta-oxidation"/>
    <property type="evidence" value="ECO:0007669"/>
    <property type="project" value="TreeGrafter"/>
</dbReference>
<dbReference type="Proteomes" id="UP000005267">
    <property type="component" value="Chromosome"/>
</dbReference>
<dbReference type="SUPFAM" id="SSF52096">
    <property type="entry name" value="ClpP/crotonase"/>
    <property type="match status" value="1"/>
</dbReference>
<dbReference type="EMBL" id="CP003555">
    <property type="protein sequence ID" value="AFK62737.1"/>
    <property type="molecule type" value="Genomic_DNA"/>
</dbReference>
<proteinExistence type="inferred from homology"/>